<name>A0ABQ4ZGX7_9ASTR</name>
<keyword evidence="3" id="KW-1185">Reference proteome</keyword>
<evidence type="ECO:0000313" key="3">
    <source>
        <dbReference type="Proteomes" id="UP001151760"/>
    </source>
</evidence>
<evidence type="ECO:0000256" key="1">
    <source>
        <dbReference type="SAM" id="Coils"/>
    </source>
</evidence>
<dbReference type="Proteomes" id="UP001151760">
    <property type="component" value="Unassembled WGS sequence"/>
</dbReference>
<proteinExistence type="predicted"/>
<feature type="coiled-coil region" evidence="1">
    <location>
        <begin position="103"/>
        <end position="137"/>
    </location>
</feature>
<keyword evidence="1" id="KW-0175">Coiled coil</keyword>
<accession>A0ABQ4ZGX7</accession>
<reference evidence="2" key="2">
    <citation type="submission" date="2022-01" db="EMBL/GenBank/DDBJ databases">
        <authorList>
            <person name="Yamashiro T."/>
            <person name="Shiraishi A."/>
            <person name="Satake H."/>
            <person name="Nakayama K."/>
        </authorList>
    </citation>
    <scope>NUCLEOTIDE SEQUENCE</scope>
</reference>
<comment type="caution">
    <text evidence="2">The sequence shown here is derived from an EMBL/GenBank/DDBJ whole genome shotgun (WGS) entry which is preliminary data.</text>
</comment>
<gene>
    <name evidence="2" type="ORF">Tco_0772075</name>
</gene>
<reference evidence="2" key="1">
    <citation type="journal article" date="2022" name="Int. J. Mol. Sci.">
        <title>Draft Genome of Tanacetum Coccineum: Genomic Comparison of Closely Related Tanacetum-Family Plants.</title>
        <authorList>
            <person name="Yamashiro T."/>
            <person name="Shiraishi A."/>
            <person name="Nakayama K."/>
            <person name="Satake H."/>
        </authorList>
    </citation>
    <scope>NUCLEOTIDE SEQUENCE</scope>
</reference>
<dbReference type="EMBL" id="BQNB010011350">
    <property type="protein sequence ID" value="GJS89439.1"/>
    <property type="molecule type" value="Genomic_DNA"/>
</dbReference>
<organism evidence="2 3">
    <name type="scientific">Tanacetum coccineum</name>
    <dbReference type="NCBI Taxonomy" id="301880"/>
    <lineage>
        <taxon>Eukaryota</taxon>
        <taxon>Viridiplantae</taxon>
        <taxon>Streptophyta</taxon>
        <taxon>Embryophyta</taxon>
        <taxon>Tracheophyta</taxon>
        <taxon>Spermatophyta</taxon>
        <taxon>Magnoliopsida</taxon>
        <taxon>eudicotyledons</taxon>
        <taxon>Gunneridae</taxon>
        <taxon>Pentapetalae</taxon>
        <taxon>asterids</taxon>
        <taxon>campanulids</taxon>
        <taxon>Asterales</taxon>
        <taxon>Asteraceae</taxon>
        <taxon>Asteroideae</taxon>
        <taxon>Anthemideae</taxon>
        <taxon>Anthemidinae</taxon>
        <taxon>Tanacetum</taxon>
    </lineage>
</organism>
<evidence type="ECO:0000313" key="2">
    <source>
        <dbReference type="EMBL" id="GJS89439.1"/>
    </source>
</evidence>
<protein>
    <submittedName>
        <fullName evidence="2">Uncharacterized protein</fullName>
    </submittedName>
</protein>
<sequence length="189" mass="21568">MLQAMKDEAGGNLNEEENDFMLDNAYGDDTLEELNAAVIMIACIQPPGNKADAEANKQMLDVNHEDNNGGIDEHDSNAHNQSVALDSLIYNVQEEAKKSIHIQATMEQRIKILENDFKRAEAQYVNLDLKIQHQKENLACDVSWKSRMTKLSNENLLLKTKVESVVQERENIKLEFQNLFNSHQSERRV</sequence>